<dbReference type="InterPro" id="IPR038844">
    <property type="entry name" value="CFAP157"/>
</dbReference>
<dbReference type="GeneID" id="114441214"/>
<dbReference type="GO" id="GO:0008017">
    <property type="term" value="F:microtubule binding"/>
    <property type="evidence" value="ECO:0007669"/>
    <property type="project" value="TreeGrafter"/>
</dbReference>
<keyword evidence="6" id="KW-0966">Cell projection</keyword>
<feature type="domain" description="DUF4515" evidence="9">
    <location>
        <begin position="82"/>
        <end position="263"/>
    </location>
</feature>
<reference evidence="11" key="1">
    <citation type="submission" date="2025-08" db="UniProtKB">
        <authorList>
            <consortium name="RefSeq"/>
        </authorList>
    </citation>
    <scope>IDENTIFICATION</scope>
</reference>
<keyword evidence="4 7" id="KW-0175">Coiled coil</keyword>
<evidence type="ECO:0000256" key="7">
    <source>
        <dbReference type="SAM" id="Coils"/>
    </source>
</evidence>
<keyword evidence="10" id="KW-1185">Reference proteome</keyword>
<dbReference type="GO" id="GO:0036064">
    <property type="term" value="C:ciliary basal body"/>
    <property type="evidence" value="ECO:0007669"/>
    <property type="project" value="TreeGrafter"/>
</dbReference>
<dbReference type="PANTHER" id="PTHR31954:SF1">
    <property type="entry name" value="CILIA- AND FLAGELLA-ASSOCIATED PROTEIN 157"/>
    <property type="match status" value="1"/>
</dbReference>
<organism evidence="10 11">
    <name type="scientific">Parambassis ranga</name>
    <name type="common">Indian glassy fish</name>
    <dbReference type="NCBI Taxonomy" id="210632"/>
    <lineage>
        <taxon>Eukaryota</taxon>
        <taxon>Metazoa</taxon>
        <taxon>Chordata</taxon>
        <taxon>Craniata</taxon>
        <taxon>Vertebrata</taxon>
        <taxon>Euteleostomi</taxon>
        <taxon>Actinopterygii</taxon>
        <taxon>Neopterygii</taxon>
        <taxon>Teleostei</taxon>
        <taxon>Neoteleostei</taxon>
        <taxon>Acanthomorphata</taxon>
        <taxon>Ovalentaria</taxon>
        <taxon>Ambassidae</taxon>
        <taxon>Parambassis</taxon>
    </lineage>
</organism>
<proteinExistence type="inferred from homology"/>
<dbReference type="PANTHER" id="PTHR31954">
    <property type="entry name" value="CILIA- AND FLAGELLA-ASSOCIATED PROTEIN 157"/>
    <property type="match status" value="1"/>
</dbReference>
<dbReference type="AlphaFoldDB" id="A0A6P7IZP5"/>
<evidence type="ECO:0000256" key="3">
    <source>
        <dbReference type="ARBA" id="ARBA00014087"/>
    </source>
</evidence>
<evidence type="ECO:0000256" key="8">
    <source>
        <dbReference type="SAM" id="MobiDB-lite"/>
    </source>
</evidence>
<dbReference type="Proteomes" id="UP000515145">
    <property type="component" value="Chromosome 9"/>
</dbReference>
<sequence>MPKKKEKKRGEKKQDEGKKRQKHESSAAAADKPGSDDREKELYLTQVKYLNEELERCLLKCDELGRQNKDLTSQQSALEKEKKDITDFLKHSLLQKEEEVNELTEQLQGQRRAADRDRDALLQQHSQQTQQLQEQIDELTGEVAKLADRLESLTEFQRQRETLMSDMESLEKQLAKQKEEHRDDVHSLEMKALLEKRRMEKEMESRMAAMALQVQQQVDQKVPEVTRENMEVKARFNQLSQKAKGLMVQNAALQGSKSQLRVDLDILEQALSEMSRTSCTRKKVVEQLTEKCQELQAEQKVCRQQLEQLQTQHAGALAEAEELRQDRTLLSELCSSHRADLNRLEVELEEERRRRNRMKSSMQNAALTLRHALVSSTQQDSELAPWQQLMQMLLVDLNQHMVTDSTSECAPLTGLQTSEPAAARTLGADFQQAPHRPGEPGTLSRQYGRTNVLLQRRPSNQRTNLTKSTVLTSKPSKTKFK</sequence>
<name>A0A6P7IZP5_9TELE</name>
<dbReference type="InParanoid" id="A0A6P7IZP5"/>
<protein>
    <recommendedName>
        <fullName evidence="3">Cilia- and flagella-associated protein 157</fullName>
    </recommendedName>
</protein>
<dbReference type="OrthoDB" id="166611at2759"/>
<comment type="similarity">
    <text evidence="2">Belongs to the CFAP157 family.</text>
</comment>
<gene>
    <name evidence="11" type="primary">cfap157</name>
</gene>
<dbReference type="InterPro" id="IPR032777">
    <property type="entry name" value="DUF4515"/>
</dbReference>
<keyword evidence="11" id="KW-0282">Flagellum</keyword>
<evidence type="ECO:0000256" key="4">
    <source>
        <dbReference type="ARBA" id="ARBA00023054"/>
    </source>
</evidence>
<evidence type="ECO:0000313" key="10">
    <source>
        <dbReference type="Proteomes" id="UP000515145"/>
    </source>
</evidence>
<evidence type="ECO:0000313" key="11">
    <source>
        <dbReference type="RefSeq" id="XP_028269818.1"/>
    </source>
</evidence>
<feature type="region of interest" description="Disordered" evidence="8">
    <location>
        <begin position="1"/>
        <end position="39"/>
    </location>
</feature>
<evidence type="ECO:0000256" key="2">
    <source>
        <dbReference type="ARBA" id="ARBA00010841"/>
    </source>
</evidence>
<feature type="compositionally biased region" description="Basic and acidic residues" evidence="8">
    <location>
        <begin position="8"/>
        <end position="18"/>
    </location>
</feature>
<dbReference type="FunCoup" id="A0A6P7IZP5">
    <property type="interactions" value="543"/>
</dbReference>
<comment type="subcellular location">
    <subcellularLocation>
        <location evidence="1">Cell projection</location>
        <location evidence="1">Cilium</location>
    </subcellularLocation>
</comment>
<feature type="coiled-coil region" evidence="7">
    <location>
        <begin position="61"/>
        <end position="191"/>
    </location>
</feature>
<feature type="region of interest" description="Disordered" evidence="8">
    <location>
        <begin position="454"/>
        <end position="481"/>
    </location>
</feature>
<evidence type="ECO:0000256" key="5">
    <source>
        <dbReference type="ARBA" id="ARBA00023069"/>
    </source>
</evidence>
<accession>A0A6P7IZP5</accession>
<feature type="coiled-coil region" evidence="7">
    <location>
        <begin position="257"/>
        <end position="361"/>
    </location>
</feature>
<dbReference type="RefSeq" id="XP_028269818.1">
    <property type="nucleotide sequence ID" value="XM_028414017.1"/>
</dbReference>
<evidence type="ECO:0000256" key="1">
    <source>
        <dbReference type="ARBA" id="ARBA00004138"/>
    </source>
</evidence>
<dbReference type="CTD" id="286207"/>
<keyword evidence="5" id="KW-0969">Cilium</keyword>
<dbReference type="Pfam" id="PF14988">
    <property type="entry name" value="DUF4515"/>
    <property type="match status" value="1"/>
</dbReference>
<feature type="compositionally biased region" description="Polar residues" evidence="8">
    <location>
        <begin position="454"/>
        <end position="475"/>
    </location>
</feature>
<evidence type="ECO:0000256" key="6">
    <source>
        <dbReference type="ARBA" id="ARBA00023273"/>
    </source>
</evidence>
<evidence type="ECO:0000259" key="9">
    <source>
        <dbReference type="Pfam" id="PF14988"/>
    </source>
</evidence>